<accession>A0ABR3ZVE7</accession>
<dbReference type="Proteomes" id="UP001590950">
    <property type="component" value="Unassembled WGS sequence"/>
</dbReference>
<dbReference type="Gene3D" id="1.20.58.340">
    <property type="entry name" value="Magnesium transport protein CorA, transmembrane region"/>
    <property type="match status" value="1"/>
</dbReference>
<keyword evidence="4 6" id="KW-0472">Membrane</keyword>
<keyword evidence="8" id="KW-1185">Reference proteome</keyword>
<dbReference type="SUPFAM" id="SSF144083">
    <property type="entry name" value="Magnesium transport protein CorA, transmembrane region"/>
    <property type="match status" value="1"/>
</dbReference>
<comment type="caution">
    <text evidence="7">The sequence shown here is derived from an EMBL/GenBank/DDBJ whole genome shotgun (WGS) entry which is preliminary data.</text>
</comment>
<name>A0ABR3ZVE7_9LECA</name>
<evidence type="ECO:0000256" key="3">
    <source>
        <dbReference type="ARBA" id="ARBA00022989"/>
    </source>
</evidence>
<evidence type="ECO:0000256" key="5">
    <source>
        <dbReference type="SAM" id="MobiDB-lite"/>
    </source>
</evidence>
<evidence type="ECO:0000256" key="4">
    <source>
        <dbReference type="ARBA" id="ARBA00023136"/>
    </source>
</evidence>
<evidence type="ECO:0000256" key="1">
    <source>
        <dbReference type="ARBA" id="ARBA00004141"/>
    </source>
</evidence>
<dbReference type="EMBL" id="JBEFKJ010000044">
    <property type="protein sequence ID" value="KAL2037120.1"/>
    <property type="molecule type" value="Genomic_DNA"/>
</dbReference>
<keyword evidence="3 6" id="KW-1133">Transmembrane helix</keyword>
<gene>
    <name evidence="7" type="ORF">N7G274_010116</name>
</gene>
<dbReference type="InterPro" id="IPR045863">
    <property type="entry name" value="CorA_TM1_TM2"/>
</dbReference>
<feature type="transmembrane region" description="Helical" evidence="6">
    <location>
        <begin position="558"/>
        <end position="579"/>
    </location>
</feature>
<keyword evidence="2 6" id="KW-0812">Transmembrane</keyword>
<reference evidence="7 8" key="1">
    <citation type="submission" date="2024-09" db="EMBL/GenBank/DDBJ databases">
        <title>Rethinking Asexuality: The Enigmatic Case of Functional Sexual Genes in Lepraria (Stereocaulaceae).</title>
        <authorList>
            <person name="Doellman M."/>
            <person name="Sun Y."/>
            <person name="Barcenas-Pena A."/>
            <person name="Lumbsch H.T."/>
            <person name="Grewe F."/>
        </authorList>
    </citation>
    <scope>NUCLEOTIDE SEQUENCE [LARGE SCALE GENOMIC DNA]</scope>
    <source>
        <strain evidence="7 8">Mercado 3170</strain>
    </source>
</reference>
<feature type="region of interest" description="Disordered" evidence="5">
    <location>
        <begin position="53"/>
        <end position="77"/>
    </location>
</feature>
<dbReference type="Pfam" id="PF01544">
    <property type="entry name" value="CorA"/>
    <property type="match status" value="1"/>
</dbReference>
<organism evidence="7 8">
    <name type="scientific">Stereocaulon virgatum</name>
    <dbReference type="NCBI Taxonomy" id="373712"/>
    <lineage>
        <taxon>Eukaryota</taxon>
        <taxon>Fungi</taxon>
        <taxon>Dikarya</taxon>
        <taxon>Ascomycota</taxon>
        <taxon>Pezizomycotina</taxon>
        <taxon>Lecanoromycetes</taxon>
        <taxon>OSLEUM clade</taxon>
        <taxon>Lecanoromycetidae</taxon>
        <taxon>Lecanorales</taxon>
        <taxon>Lecanorineae</taxon>
        <taxon>Stereocaulaceae</taxon>
        <taxon>Stereocaulon</taxon>
    </lineage>
</organism>
<feature type="region of interest" description="Disordered" evidence="5">
    <location>
        <begin position="1"/>
        <end position="20"/>
    </location>
</feature>
<evidence type="ECO:0000256" key="6">
    <source>
        <dbReference type="SAM" id="Phobius"/>
    </source>
</evidence>
<dbReference type="InterPro" id="IPR002523">
    <property type="entry name" value="MgTranspt_CorA/ZnTranspt_ZntB"/>
</dbReference>
<feature type="compositionally biased region" description="Polar residues" evidence="5">
    <location>
        <begin position="736"/>
        <end position="751"/>
    </location>
</feature>
<proteinExistence type="predicted"/>
<feature type="region of interest" description="Disordered" evidence="5">
    <location>
        <begin position="717"/>
        <end position="751"/>
    </location>
</feature>
<feature type="transmembrane region" description="Helical" evidence="6">
    <location>
        <begin position="586"/>
        <end position="605"/>
    </location>
</feature>
<evidence type="ECO:0000313" key="7">
    <source>
        <dbReference type="EMBL" id="KAL2037120.1"/>
    </source>
</evidence>
<evidence type="ECO:0000256" key="2">
    <source>
        <dbReference type="ARBA" id="ARBA00022692"/>
    </source>
</evidence>
<comment type="subcellular location">
    <subcellularLocation>
        <location evidence="1">Membrane</location>
        <topology evidence="1">Multi-pass membrane protein</topology>
    </subcellularLocation>
</comment>
<sequence length="775" mass="88833">MAESKVDAPVTAAQPGQPLDPVAAIGLIKKLDEDRKQCLESIQRTEDLLRQLLDGHDTTTPKQPQSRPIATERFRRDTGNTFATTLEVESVQKDSAFSLDDESDTDSDESLYVQHTLPPESFNEEGLRKHISDYNWTEAGKKILGSLLGNERPLHERVKFPSAIGEVDDRSHLTHYSIFDVGNDGAPLKLQFADKAPLSRARDIWRRINSINADENRQKLAVGRITILREPSPLLFAALHYTMKDHFDVDEMFQLLIEPKTKGLPHRPWSENTKHRKSFVFTFEYFTIVGEECQPMSWQRQDKELGQTDTHVPVSRCASVIALSLEGEPVRKIRHKGRRNQVRKEGDIYDPFSPWHVLSMTAYPDWRSSINSHDSTKHYVNGPEAFLMTLRAEFKDAQKRLMDVYNAISDLVTTPADFMFNQELRDKLLFEDDEFTYSRRYFWAYQSLAIMNEDIKEMKHAYTSTFTEAVWSGCSSFIWPGEETSARHMHWRKRMANIRRDIEKELKGLDKIDALNDEKMKEIKALRENLFSGTSVAESRESIRQQATAVIQGNNIKVLTLVTIFFLPLTFVTSVFGMTNMDPKESFTHFGVVTAVICVPTYMLIGSLNTGSGFKFWTRLFTGAFWKHKFAILCQMWGYKAAWAQKYQNEPEPTSIFDRHHPHRPKRAISQSTMDVINARKGFVPLGPSGTYPMSSVISQERRTAIRFDAKRSNDFLPSSPVAQVPDPLKARPSVGSVQELASESSQNDASRSWIWRVFRRKAKVEANEDEKKYP</sequence>
<protein>
    <submittedName>
        <fullName evidence="7">Uncharacterized protein</fullName>
    </submittedName>
</protein>
<evidence type="ECO:0000313" key="8">
    <source>
        <dbReference type="Proteomes" id="UP001590950"/>
    </source>
</evidence>